<dbReference type="EMBL" id="JWJD01000009">
    <property type="protein sequence ID" value="KIH75582.1"/>
    <property type="molecule type" value="Genomic_DNA"/>
</dbReference>
<organism evidence="4 5">
    <name type="scientific">Geoalkalibacter ferrihydriticus DSM 17813</name>
    <dbReference type="NCBI Taxonomy" id="1121915"/>
    <lineage>
        <taxon>Bacteria</taxon>
        <taxon>Pseudomonadati</taxon>
        <taxon>Thermodesulfobacteriota</taxon>
        <taxon>Desulfuromonadia</taxon>
        <taxon>Desulfuromonadales</taxon>
        <taxon>Geoalkalibacteraceae</taxon>
        <taxon>Geoalkalibacter</taxon>
    </lineage>
</organism>
<name>A0A0C2HS38_9BACT</name>
<evidence type="ECO:0000313" key="5">
    <source>
        <dbReference type="Proteomes" id="UP000035068"/>
    </source>
</evidence>
<dbReference type="PANTHER" id="PTHR34512:SF30">
    <property type="entry name" value="OUTER MEMBRANE PROTEIN ASSEMBLY FACTOR BAMB"/>
    <property type="match status" value="1"/>
</dbReference>
<accession>A0A0C2HS38</accession>
<dbReference type="SUPFAM" id="SSF51126">
    <property type="entry name" value="Pectin lyase-like"/>
    <property type="match status" value="1"/>
</dbReference>
<feature type="signal peptide" evidence="1">
    <location>
        <begin position="1"/>
        <end position="17"/>
    </location>
</feature>
<dbReference type="RefSeq" id="WP_040100918.1">
    <property type="nucleotide sequence ID" value="NZ_JWJD01000009.1"/>
</dbReference>
<dbReference type="AlphaFoldDB" id="A0A0C2HS38"/>
<reference evidence="4 5" key="1">
    <citation type="submission" date="2014-12" db="EMBL/GenBank/DDBJ databases">
        <title>Genomes of Geoalkalibacter ferrihydriticus and Geoalkalibacter subterraneus, two haloalkaliphilic metal-reducing members of the Geobacteraceae.</title>
        <authorList>
            <person name="Badalamenti J.P."/>
            <person name="Torres C.I."/>
            <person name="Krajmalnik-Brown R."/>
            <person name="Bond D.R."/>
        </authorList>
    </citation>
    <scope>NUCLEOTIDE SEQUENCE [LARGE SCALE GENOMIC DNA]</scope>
    <source>
        <strain evidence="4 5">DSM 17813</strain>
    </source>
</reference>
<sequence>MRALLVVLIALATAACAAPRHAEPPAEPLVLHDSVLDEDTYWSGSILIDGSVKVARGATLTIAPGTDIAFVRRDLSQDGLGDATLEVDGRLIARGTRSAPIVFRSAEAEPRAGDWLEIHINFSPEVHLQFCELRDSAYGVHAHFTRGIIEDCVIRNNIDGTRLGNSRFTIRNNLVEHNISKGINFRDSQIEITRNIFRYNPAGIFLFEKDRSSPIHQNNFYANEFHLRLGDFFVGDVAPHDNWWGSTDAKTIAEHIYDSRIDPEIGTVTVAPADSWRPGSGPRDAVQLEEVRRHVSQGFVDAPPLPVGGPVLAASWDGTLSAFDDRGRRVWRRQLGEVIDAPLAADAQAVFGQTWGREVFALSLRDGRLLWRFVYEPSPADDHRQGGVVLLDDLLLVPAWNGTLHALDKKSGAPRWSFDAGDALRAAPTVHDGYIYLADTAGRISALHRDGRLHWQLSLEEPLLSAPALTPQGLVVLGRAGTLTALSFAGEILWQRALDETCFYAAPVFVDATLVVATAGGGLWRLSADGQVIWRSTLSGPSYATPLVHQGRIFVGDNNGNLEVFNLDSGESLARWPVGEAIQGAPAALGQQVLFGARDGALHVLRVENSAP</sequence>
<keyword evidence="1" id="KW-0732">Signal</keyword>
<feature type="chain" id="PRO_5002166553" description="Right handed beta helix domain-containing protein" evidence="1">
    <location>
        <begin position="18"/>
        <end position="612"/>
    </location>
</feature>
<feature type="domain" description="Periplasmic copper-binding protein NosD beta helix" evidence="2">
    <location>
        <begin position="118"/>
        <end position="228"/>
    </location>
</feature>
<dbReference type="Pfam" id="PF13360">
    <property type="entry name" value="PQQ_2"/>
    <property type="match status" value="1"/>
</dbReference>
<evidence type="ECO:0000259" key="3">
    <source>
        <dbReference type="Pfam" id="PF13360"/>
    </source>
</evidence>
<dbReference type="InterPro" id="IPR012334">
    <property type="entry name" value="Pectin_lyas_fold"/>
</dbReference>
<dbReference type="InterPro" id="IPR007742">
    <property type="entry name" value="NosD_dom"/>
</dbReference>
<dbReference type="Gene3D" id="2.130.10.10">
    <property type="entry name" value="YVTN repeat-like/Quinoprotein amine dehydrogenase"/>
    <property type="match status" value="2"/>
</dbReference>
<gene>
    <name evidence="4" type="ORF">GFER_15675</name>
</gene>
<dbReference type="InterPro" id="IPR018391">
    <property type="entry name" value="PQQ_b-propeller_rpt"/>
</dbReference>
<dbReference type="SUPFAM" id="SSF50998">
    <property type="entry name" value="Quinoprotein alcohol dehydrogenase-like"/>
    <property type="match status" value="1"/>
</dbReference>
<comment type="caution">
    <text evidence="4">The sequence shown here is derived from an EMBL/GenBank/DDBJ whole genome shotgun (WGS) entry which is preliminary data.</text>
</comment>
<dbReference type="InterPro" id="IPR011047">
    <property type="entry name" value="Quinoprotein_ADH-like_sf"/>
</dbReference>
<proteinExistence type="predicted"/>
<feature type="domain" description="Pyrrolo-quinoline quinone repeat" evidence="3">
    <location>
        <begin position="358"/>
        <end position="500"/>
    </location>
</feature>
<dbReference type="InterPro" id="IPR002372">
    <property type="entry name" value="PQQ_rpt_dom"/>
</dbReference>
<evidence type="ECO:0008006" key="6">
    <source>
        <dbReference type="Google" id="ProtNLM"/>
    </source>
</evidence>
<dbReference type="SMART" id="SM00564">
    <property type="entry name" value="PQQ"/>
    <property type="match status" value="7"/>
</dbReference>
<dbReference type="PANTHER" id="PTHR34512">
    <property type="entry name" value="CELL SURFACE PROTEIN"/>
    <property type="match status" value="1"/>
</dbReference>
<dbReference type="InterPro" id="IPR015943">
    <property type="entry name" value="WD40/YVTN_repeat-like_dom_sf"/>
</dbReference>
<protein>
    <recommendedName>
        <fullName evidence="6">Right handed beta helix domain-containing protein</fullName>
    </recommendedName>
</protein>
<dbReference type="InterPro" id="IPR011050">
    <property type="entry name" value="Pectin_lyase_fold/virulence"/>
</dbReference>
<dbReference type="Pfam" id="PF05048">
    <property type="entry name" value="NosD"/>
    <property type="match status" value="1"/>
</dbReference>
<dbReference type="PROSITE" id="PS51257">
    <property type="entry name" value="PROKAR_LIPOPROTEIN"/>
    <property type="match status" value="1"/>
</dbReference>
<evidence type="ECO:0000256" key="1">
    <source>
        <dbReference type="SAM" id="SignalP"/>
    </source>
</evidence>
<dbReference type="Gene3D" id="2.160.20.10">
    <property type="entry name" value="Single-stranded right-handed beta-helix, Pectin lyase-like"/>
    <property type="match status" value="1"/>
</dbReference>
<evidence type="ECO:0000313" key="4">
    <source>
        <dbReference type="EMBL" id="KIH75582.1"/>
    </source>
</evidence>
<dbReference type="Proteomes" id="UP000035068">
    <property type="component" value="Unassembled WGS sequence"/>
</dbReference>
<keyword evidence="5" id="KW-1185">Reference proteome</keyword>
<evidence type="ECO:0000259" key="2">
    <source>
        <dbReference type="Pfam" id="PF05048"/>
    </source>
</evidence>